<evidence type="ECO:0008006" key="3">
    <source>
        <dbReference type="Google" id="ProtNLM"/>
    </source>
</evidence>
<protein>
    <recommendedName>
        <fullName evidence="3">Lipoprotein</fullName>
    </recommendedName>
</protein>
<dbReference type="Proteomes" id="UP000832011">
    <property type="component" value="Chromosome"/>
</dbReference>
<dbReference type="Gene3D" id="3.30.300.250">
    <property type="match status" value="1"/>
</dbReference>
<dbReference type="EMBL" id="CP091511">
    <property type="protein sequence ID" value="UOO90742.1"/>
    <property type="molecule type" value="Genomic_DNA"/>
</dbReference>
<proteinExistence type="predicted"/>
<evidence type="ECO:0000313" key="2">
    <source>
        <dbReference type="Proteomes" id="UP000832011"/>
    </source>
</evidence>
<sequence length="142" mass="15724">MMNAKYATAVGVLLLLTGCDYFSEQTDKPTLAGPKPDLDALMDAELSVLRQDLPQKMADNLDMTDTRRIGKDVTYTYQFQDEVTHAGNFDVAAGKKVAIPELCNTASTRQYLDAGYRFVFTYRFKQGADVVVHVVAADCKTI</sequence>
<gene>
    <name evidence="1" type="ORF">LVJ82_07180</name>
</gene>
<name>A0ABY4E4S0_9NEIS</name>
<accession>A0ABY4E4S0</accession>
<evidence type="ECO:0000313" key="1">
    <source>
        <dbReference type="EMBL" id="UOO90742.1"/>
    </source>
</evidence>
<dbReference type="PROSITE" id="PS51257">
    <property type="entry name" value="PROKAR_LIPOPROTEIN"/>
    <property type="match status" value="1"/>
</dbReference>
<reference evidence="1 2" key="1">
    <citation type="journal article" date="2022" name="Res Sq">
        <title>Evolution of multicellular longitudinally dividing oral cavity symbionts (Neisseriaceae).</title>
        <authorList>
            <person name="Nyongesa S."/>
            <person name="Weber P."/>
            <person name="Bernet E."/>
            <person name="Pullido F."/>
            <person name="Nieckarz M."/>
            <person name="Delaby M."/>
            <person name="Nieves C."/>
            <person name="Viehboeck T."/>
            <person name="Krause N."/>
            <person name="Rivera-Millot A."/>
            <person name="Nakamura A."/>
            <person name="Vischer N."/>
            <person name="VanNieuwenhze M."/>
            <person name="Brun Y."/>
            <person name="Cava F."/>
            <person name="Bulgheresi S."/>
            <person name="Veyrier F."/>
        </authorList>
    </citation>
    <scope>NUCLEOTIDE SEQUENCE [LARGE SCALE GENOMIC DNA]</scope>
    <source>
        <strain evidence="1 2">SN4</strain>
    </source>
</reference>
<dbReference type="RefSeq" id="WP_147645303.1">
    <property type="nucleotide sequence ID" value="NZ_CABKVG010000005.1"/>
</dbReference>
<organism evidence="1 2">
    <name type="scientific">Vitreoscilla massiliensis</name>
    <dbReference type="NCBI Taxonomy" id="1689272"/>
    <lineage>
        <taxon>Bacteria</taxon>
        <taxon>Pseudomonadati</taxon>
        <taxon>Pseudomonadota</taxon>
        <taxon>Betaproteobacteria</taxon>
        <taxon>Neisseriales</taxon>
        <taxon>Neisseriaceae</taxon>
        <taxon>Vitreoscilla</taxon>
    </lineage>
</organism>
<keyword evidence="2" id="KW-1185">Reference proteome</keyword>